<accession>A0ABQ5F5I0</accession>
<sequence>MDSFSFRCVARYDMFVLWILICKMRVVTVADVFPSPVRSLVGELFFQLDLSVIRSLLWNPNEDRIVDTISNSLNRTGTDGVSGDDSCRRQELQTKQEGPA</sequence>
<feature type="compositionally biased region" description="Basic and acidic residues" evidence="1">
    <location>
        <begin position="85"/>
        <end position="94"/>
    </location>
</feature>
<name>A0ABQ5F5I0_9ASTR</name>
<comment type="caution">
    <text evidence="2">The sequence shown here is derived from an EMBL/GenBank/DDBJ whole genome shotgun (WGS) entry which is preliminary data.</text>
</comment>
<reference evidence="2" key="1">
    <citation type="journal article" date="2022" name="Int. J. Mol. Sci.">
        <title>Draft Genome of Tanacetum Coccineum: Genomic Comparison of Closely Related Tanacetum-Family Plants.</title>
        <authorList>
            <person name="Yamashiro T."/>
            <person name="Shiraishi A."/>
            <person name="Nakayama K."/>
            <person name="Satake H."/>
        </authorList>
    </citation>
    <scope>NUCLEOTIDE SEQUENCE</scope>
</reference>
<reference evidence="2" key="2">
    <citation type="submission" date="2022-01" db="EMBL/GenBank/DDBJ databases">
        <authorList>
            <person name="Yamashiro T."/>
            <person name="Shiraishi A."/>
            <person name="Satake H."/>
            <person name="Nakayama K."/>
        </authorList>
    </citation>
    <scope>NUCLEOTIDE SEQUENCE</scope>
</reference>
<protein>
    <submittedName>
        <fullName evidence="2">Uncharacterized protein</fullName>
    </submittedName>
</protein>
<gene>
    <name evidence="2" type="ORF">Tco_1002139</name>
</gene>
<evidence type="ECO:0000313" key="3">
    <source>
        <dbReference type="Proteomes" id="UP001151760"/>
    </source>
</evidence>
<dbReference type="EMBL" id="BQNB010017034">
    <property type="protein sequence ID" value="GJT58606.1"/>
    <property type="molecule type" value="Genomic_DNA"/>
</dbReference>
<evidence type="ECO:0000256" key="1">
    <source>
        <dbReference type="SAM" id="MobiDB-lite"/>
    </source>
</evidence>
<organism evidence="2 3">
    <name type="scientific">Tanacetum coccineum</name>
    <dbReference type="NCBI Taxonomy" id="301880"/>
    <lineage>
        <taxon>Eukaryota</taxon>
        <taxon>Viridiplantae</taxon>
        <taxon>Streptophyta</taxon>
        <taxon>Embryophyta</taxon>
        <taxon>Tracheophyta</taxon>
        <taxon>Spermatophyta</taxon>
        <taxon>Magnoliopsida</taxon>
        <taxon>eudicotyledons</taxon>
        <taxon>Gunneridae</taxon>
        <taxon>Pentapetalae</taxon>
        <taxon>asterids</taxon>
        <taxon>campanulids</taxon>
        <taxon>Asterales</taxon>
        <taxon>Asteraceae</taxon>
        <taxon>Asteroideae</taxon>
        <taxon>Anthemideae</taxon>
        <taxon>Anthemidinae</taxon>
        <taxon>Tanacetum</taxon>
    </lineage>
</organism>
<keyword evidence="3" id="KW-1185">Reference proteome</keyword>
<proteinExistence type="predicted"/>
<evidence type="ECO:0000313" key="2">
    <source>
        <dbReference type="EMBL" id="GJT58606.1"/>
    </source>
</evidence>
<feature type="region of interest" description="Disordered" evidence="1">
    <location>
        <begin position="75"/>
        <end position="100"/>
    </location>
</feature>
<dbReference type="Proteomes" id="UP001151760">
    <property type="component" value="Unassembled WGS sequence"/>
</dbReference>